<protein>
    <submittedName>
        <fullName evidence="2">Uncharacterized conserved secreted or membrane protein</fullName>
    </submittedName>
</protein>
<proteinExistence type="predicted"/>
<organism evidence="2 3">
    <name type="scientific">Lactobacillus gasseri (strain ATCC 33323 / DSM 20243 / BCRC 14619 / CIP 102991 / JCM 1131 / KCTC 3163 / NCIMB 11718 / NCTC 13722 / AM63)</name>
    <dbReference type="NCBI Taxonomy" id="324831"/>
    <lineage>
        <taxon>Bacteria</taxon>
        <taxon>Bacillati</taxon>
        <taxon>Bacillota</taxon>
        <taxon>Bacilli</taxon>
        <taxon>Lactobacillales</taxon>
        <taxon>Lactobacillaceae</taxon>
        <taxon>Lactobacillus</taxon>
    </lineage>
</organism>
<dbReference type="Pfam" id="PF11240">
    <property type="entry name" value="DUF3042"/>
    <property type="match status" value="1"/>
</dbReference>
<evidence type="ECO:0000313" key="3">
    <source>
        <dbReference type="Proteomes" id="UP000000664"/>
    </source>
</evidence>
<dbReference type="KEGG" id="lga:LGAS_1381"/>
<evidence type="ECO:0000256" key="1">
    <source>
        <dbReference type="SAM" id="Phobius"/>
    </source>
</evidence>
<keyword evidence="1" id="KW-0812">Transmembrane</keyword>
<keyword evidence="1" id="KW-0472">Membrane</keyword>
<accession>A0A805Z033</accession>
<name>A0A805Z033_LACGA</name>
<dbReference type="InterPro" id="IPR021402">
    <property type="entry name" value="DUF3042"/>
</dbReference>
<dbReference type="Proteomes" id="UP000000664">
    <property type="component" value="Chromosome"/>
</dbReference>
<evidence type="ECO:0000313" key="2">
    <source>
        <dbReference type="EMBL" id="ABJ60743.1"/>
    </source>
</evidence>
<gene>
    <name evidence="2" type="ordered locus">LGAS_1381</name>
</gene>
<reference evidence="2 3" key="1">
    <citation type="journal article" date="2006" name="Proc. Natl. Acad. Sci. U.S.A.">
        <title>Comparative genomics of the lactic acid bacteria.</title>
        <authorList>
            <person name="Makarova K."/>
            <person name="Slesarev A."/>
            <person name="Wolf Y."/>
            <person name="Sorokin A."/>
            <person name="Mirkin B."/>
            <person name="Koonin E."/>
            <person name="Pavlov A."/>
            <person name="Pavlova N."/>
            <person name="Karamychev V."/>
            <person name="Polouchine N."/>
            <person name="Shakhova V."/>
            <person name="Grigoriev I."/>
            <person name="Lou Y."/>
            <person name="Rohksar D."/>
            <person name="Lucas S."/>
            <person name="Huang K."/>
            <person name="Goodstein D.M."/>
            <person name="Hawkins T."/>
            <person name="Plengvidhya V."/>
            <person name="Welker D."/>
            <person name="Hughes J."/>
            <person name="Goh Y."/>
            <person name="Benson A."/>
            <person name="Baldwin K."/>
            <person name="Lee J.H."/>
            <person name="Diaz-Muniz I."/>
            <person name="Dosti B."/>
            <person name="Smeianov V."/>
            <person name="Wechter W."/>
            <person name="Barabote R."/>
            <person name="Lorca G."/>
            <person name="Altermann E."/>
            <person name="Barrangou R."/>
            <person name="Ganesan B."/>
            <person name="Xie Y."/>
            <person name="Rawsthorne H."/>
            <person name="Tamir D."/>
            <person name="Parker C."/>
            <person name="Breidt F."/>
            <person name="Broadbent J."/>
            <person name="Hutkins R."/>
            <person name="O'Sullivan D."/>
            <person name="Steele J."/>
            <person name="Unlu G."/>
            <person name="Saier M."/>
            <person name="Klaenhammer T."/>
            <person name="Richardson P."/>
            <person name="Kozyavkin S."/>
            <person name="Weimer B."/>
            <person name="Mills D."/>
        </authorList>
    </citation>
    <scope>NUCLEOTIDE SEQUENCE [LARGE SCALE GENOMIC DNA]</scope>
    <source>
        <strain evidence="3">ATCC 33323 / DSM 20243 / BCRC 14619 / CIP 102991 / JCM 1131 / KCTC 3163 / NCIMB 11718 / NCTC 13722 / AM63</strain>
    </source>
</reference>
<keyword evidence="1" id="KW-1133">Transmembrane helix</keyword>
<dbReference type="EMBL" id="CP000413">
    <property type="protein sequence ID" value="ABJ60743.1"/>
    <property type="molecule type" value="Genomic_DNA"/>
</dbReference>
<feature type="transmembrane region" description="Helical" evidence="1">
    <location>
        <begin position="21"/>
        <end position="43"/>
    </location>
</feature>
<dbReference type="AlphaFoldDB" id="A0A805Z033"/>
<sequence>MLKFELIKYFFREALTMAKKFGAGVVTGVLATVGALAAGLATYKKKIVEPEQKEADRIEQNRIKANRKSYSAHQG</sequence>